<dbReference type="GO" id="GO:0006357">
    <property type="term" value="P:regulation of transcription by RNA polymerase II"/>
    <property type="evidence" value="ECO:0007669"/>
    <property type="project" value="InterPro"/>
</dbReference>
<evidence type="ECO:0000259" key="2">
    <source>
        <dbReference type="Pfam" id="PF07304"/>
    </source>
</evidence>
<dbReference type="AlphaFoldDB" id="A0A4W5RII4"/>
<sequence length="283" mass="31334">MEAEDLYIKPGNQERGWNDPPQFSYGLQTAAQGAPKRTPLNKRVPPPQLTGSPSPVPGTFPTSTVPMTPPTNPLAPPPCSMNTPPRPCQVAAPPVGGVMMMATPPPPCHVVEHTQSASGQSESEPDVDDVVTLLNWALTACRHTVKKQVCDDVAKRLKLFEDIWRSGKLSLPVRRRMNGLVQELKSWNWDAADEVHRALMVDHVNEQGQMLRLEGDYSSLLTHTVRWAAAALLMTECWGLLDRHSQDVWLTNATITTECSRHLQTHLPRSTHGTLDLLQNNWG</sequence>
<organism evidence="3 4">
    <name type="scientific">Hucho hucho</name>
    <name type="common">huchen</name>
    <dbReference type="NCBI Taxonomy" id="62062"/>
    <lineage>
        <taxon>Eukaryota</taxon>
        <taxon>Metazoa</taxon>
        <taxon>Chordata</taxon>
        <taxon>Craniata</taxon>
        <taxon>Vertebrata</taxon>
        <taxon>Euteleostomi</taxon>
        <taxon>Actinopterygii</taxon>
        <taxon>Neopterygii</taxon>
        <taxon>Teleostei</taxon>
        <taxon>Protacanthopterygii</taxon>
        <taxon>Salmoniformes</taxon>
        <taxon>Salmonidae</taxon>
        <taxon>Salmoninae</taxon>
        <taxon>Hucho</taxon>
    </lineage>
</organism>
<feature type="region of interest" description="Disordered" evidence="1">
    <location>
        <begin position="1"/>
        <end position="61"/>
    </location>
</feature>
<dbReference type="Ensembl" id="ENSHHUT00000088446.1">
    <property type="protein sequence ID" value="ENSHHUP00000085768.1"/>
    <property type="gene ID" value="ENSHHUG00000049651.1"/>
</dbReference>
<keyword evidence="4" id="KW-1185">Reference proteome</keyword>
<dbReference type="Pfam" id="PF07304">
    <property type="entry name" value="SRA1"/>
    <property type="match status" value="1"/>
</dbReference>
<reference evidence="4" key="1">
    <citation type="submission" date="2018-06" db="EMBL/GenBank/DDBJ databases">
        <title>Genome assembly of Danube salmon.</title>
        <authorList>
            <person name="Macqueen D.J."/>
            <person name="Gundappa M.K."/>
        </authorList>
    </citation>
    <scope>NUCLEOTIDE SEQUENCE [LARGE SCALE GENOMIC DNA]</scope>
</reference>
<gene>
    <name evidence="3" type="primary">SRA1</name>
</gene>
<proteinExistence type="predicted"/>
<dbReference type="Proteomes" id="UP000314982">
    <property type="component" value="Unassembled WGS sequence"/>
</dbReference>
<dbReference type="InterPro" id="IPR040243">
    <property type="entry name" value="Steroid_recept_RNA_1"/>
</dbReference>
<evidence type="ECO:0000313" key="3">
    <source>
        <dbReference type="Ensembl" id="ENSHHUP00000085768.1"/>
    </source>
</evidence>
<feature type="compositionally biased region" description="Pro residues" evidence="1">
    <location>
        <begin position="44"/>
        <end position="58"/>
    </location>
</feature>
<protein>
    <submittedName>
        <fullName evidence="3">Steroid receptor RNA activator 1</fullName>
    </submittedName>
</protein>
<dbReference type="PANTHER" id="PTHR18834:SF2">
    <property type="entry name" value="STEROID RECEPTOR RNA ACTIVATOR 1"/>
    <property type="match status" value="1"/>
</dbReference>
<evidence type="ECO:0000256" key="1">
    <source>
        <dbReference type="SAM" id="MobiDB-lite"/>
    </source>
</evidence>
<dbReference type="GeneTree" id="ENSGT00390000001803"/>
<dbReference type="GO" id="GO:0005634">
    <property type="term" value="C:nucleus"/>
    <property type="evidence" value="ECO:0007669"/>
    <property type="project" value="TreeGrafter"/>
</dbReference>
<reference evidence="3" key="3">
    <citation type="submission" date="2025-09" db="UniProtKB">
        <authorList>
            <consortium name="Ensembl"/>
        </authorList>
    </citation>
    <scope>IDENTIFICATION</scope>
</reference>
<accession>A0A4W5RII4</accession>
<dbReference type="GO" id="GO:0003713">
    <property type="term" value="F:transcription coactivator activity"/>
    <property type="evidence" value="ECO:0007669"/>
    <property type="project" value="InterPro"/>
</dbReference>
<dbReference type="STRING" id="62062.ENSHHUP00000085768"/>
<name>A0A4W5RII4_9TELE</name>
<reference evidence="3" key="2">
    <citation type="submission" date="2025-08" db="UniProtKB">
        <authorList>
            <consortium name="Ensembl"/>
        </authorList>
    </citation>
    <scope>IDENTIFICATION</scope>
</reference>
<feature type="domain" description="SRA1/Sec31" evidence="2">
    <location>
        <begin position="74"/>
        <end position="210"/>
    </location>
</feature>
<dbReference type="Gene3D" id="1.20.940.10">
    <property type="entry name" value="Functional domain of the splicing factor Prp18"/>
    <property type="match status" value="1"/>
</dbReference>
<evidence type="ECO:0000313" key="4">
    <source>
        <dbReference type="Proteomes" id="UP000314982"/>
    </source>
</evidence>
<dbReference type="InterPro" id="IPR009917">
    <property type="entry name" value="SRA1/Sec31"/>
</dbReference>
<dbReference type="PANTHER" id="PTHR18834">
    <property type="entry name" value="STEROID RECEPTOR RNA ACTIVATOR 1"/>
    <property type="match status" value="1"/>
</dbReference>